<keyword evidence="3 6" id="KW-0812">Transmembrane</keyword>
<evidence type="ECO:0000256" key="3">
    <source>
        <dbReference type="ARBA" id="ARBA00022692"/>
    </source>
</evidence>
<evidence type="ECO:0000259" key="7">
    <source>
        <dbReference type="Pfam" id="PF09335"/>
    </source>
</evidence>
<dbReference type="Pfam" id="PF09335">
    <property type="entry name" value="VTT_dom"/>
    <property type="match status" value="1"/>
</dbReference>
<organism evidence="8 9">
    <name type="scientific">Brevundimonas subvibrioides (strain ATCC 15264 / DSM 4735 / LMG 14903 / NBRC 16000 / CB 81)</name>
    <name type="common">Caulobacter subvibrioides</name>
    <dbReference type="NCBI Taxonomy" id="633149"/>
    <lineage>
        <taxon>Bacteria</taxon>
        <taxon>Pseudomonadati</taxon>
        <taxon>Pseudomonadota</taxon>
        <taxon>Alphaproteobacteria</taxon>
        <taxon>Caulobacterales</taxon>
        <taxon>Caulobacteraceae</taxon>
        <taxon>Brevundimonas</taxon>
    </lineage>
</organism>
<dbReference type="AlphaFoldDB" id="D9QK26"/>
<dbReference type="RefSeq" id="WP_013269712.1">
    <property type="nucleotide sequence ID" value="NC_014375.1"/>
</dbReference>
<feature type="transmembrane region" description="Helical" evidence="6">
    <location>
        <begin position="175"/>
        <end position="197"/>
    </location>
</feature>
<protein>
    <recommendedName>
        <fullName evidence="6">TVP38/TMEM64 family membrane protein</fullName>
    </recommendedName>
</protein>
<feature type="domain" description="VTT" evidence="7">
    <location>
        <begin position="82"/>
        <end position="197"/>
    </location>
</feature>
<feature type="transmembrane region" description="Helical" evidence="6">
    <location>
        <begin position="67"/>
        <end position="95"/>
    </location>
</feature>
<dbReference type="Proteomes" id="UP000002696">
    <property type="component" value="Chromosome"/>
</dbReference>
<sequence length="245" mass="26316">MRMPTMRRILDFILNMETARWRALLASVLLLAAVAALFAVGKASLGLEAEERLEAWLQGFHDGPIGFAAVVVVFVVSAFLGVPQFILIAASVVAFGPWSGFAYSWVATIVSAGVTYWLGRGPTARAIEKLGGRTTERLARFVGRNAFYASFMIRNVPSAPFIVVNMAFGAARASFPAFLAGCALGVLPKTALVAFFGGSFMSAVRGDGVWTSVILAGVAVVWLALMLAVRELVKRRENMPANQKQ</sequence>
<reference evidence="9" key="1">
    <citation type="journal article" date="2011" name="J. Bacteriol.">
        <title>Genome sequences of eight morphologically diverse alphaproteobacteria.</title>
        <authorList>
            <consortium name="US DOE Joint Genome Institute"/>
            <person name="Brown P.J."/>
            <person name="Kysela D.T."/>
            <person name="Buechlein A."/>
            <person name="Hemmerich C."/>
            <person name="Brun Y.V."/>
        </authorList>
    </citation>
    <scope>NUCLEOTIDE SEQUENCE [LARGE SCALE GENOMIC DNA]</scope>
    <source>
        <strain evidence="9">ATCC 15264 / DSM 4735 / LMG 14903 / NBRC 16000 / CB 81</strain>
    </source>
</reference>
<dbReference type="InterPro" id="IPR032816">
    <property type="entry name" value="VTT_dom"/>
</dbReference>
<comment type="subcellular location">
    <subcellularLocation>
        <location evidence="1 6">Cell membrane</location>
        <topology evidence="1 6">Multi-pass membrane protein</topology>
    </subcellularLocation>
</comment>
<name>D9QK26_BRESC</name>
<feature type="transmembrane region" description="Helical" evidence="6">
    <location>
        <begin position="209"/>
        <end position="229"/>
    </location>
</feature>
<dbReference type="InParanoid" id="D9QK26"/>
<comment type="similarity">
    <text evidence="6">Belongs to the TVP38/TMEM64 family.</text>
</comment>
<dbReference type="eggNOG" id="COG0398">
    <property type="taxonomic scope" value="Bacteria"/>
</dbReference>
<keyword evidence="5 6" id="KW-0472">Membrane</keyword>
<keyword evidence="4 6" id="KW-1133">Transmembrane helix</keyword>
<keyword evidence="2 6" id="KW-1003">Cell membrane</keyword>
<dbReference type="HOGENOM" id="CLU_038944_4_3_5"/>
<evidence type="ECO:0000313" key="9">
    <source>
        <dbReference type="Proteomes" id="UP000002696"/>
    </source>
</evidence>
<dbReference type="PANTHER" id="PTHR12677:SF59">
    <property type="entry name" value="GOLGI APPARATUS MEMBRANE PROTEIN TVP38-RELATED"/>
    <property type="match status" value="1"/>
</dbReference>
<evidence type="ECO:0000256" key="5">
    <source>
        <dbReference type="ARBA" id="ARBA00023136"/>
    </source>
</evidence>
<evidence type="ECO:0000313" key="8">
    <source>
        <dbReference type="EMBL" id="ADL01611.1"/>
    </source>
</evidence>
<proteinExistence type="inferred from homology"/>
<dbReference type="GO" id="GO:0005886">
    <property type="term" value="C:plasma membrane"/>
    <property type="evidence" value="ECO:0007669"/>
    <property type="project" value="UniProtKB-SubCell"/>
</dbReference>
<gene>
    <name evidence="8" type="ordered locus">Bresu_2301</name>
</gene>
<feature type="transmembrane region" description="Helical" evidence="6">
    <location>
        <begin position="146"/>
        <end position="168"/>
    </location>
</feature>
<accession>D9QK26</accession>
<evidence type="ECO:0000256" key="2">
    <source>
        <dbReference type="ARBA" id="ARBA00022475"/>
    </source>
</evidence>
<dbReference type="InterPro" id="IPR015414">
    <property type="entry name" value="TMEM64"/>
</dbReference>
<evidence type="ECO:0000256" key="4">
    <source>
        <dbReference type="ARBA" id="ARBA00022989"/>
    </source>
</evidence>
<feature type="transmembrane region" description="Helical" evidence="6">
    <location>
        <begin position="102"/>
        <end position="119"/>
    </location>
</feature>
<evidence type="ECO:0000256" key="6">
    <source>
        <dbReference type="RuleBase" id="RU366058"/>
    </source>
</evidence>
<dbReference type="STRING" id="633149.Bresu_2301"/>
<keyword evidence="9" id="KW-1185">Reference proteome</keyword>
<dbReference type="BioCyc" id="BSUB633149:G1GM8-2300-MONOMER"/>
<dbReference type="KEGG" id="bsb:Bresu_2301"/>
<dbReference type="EMBL" id="CP002102">
    <property type="protein sequence ID" value="ADL01611.1"/>
    <property type="molecule type" value="Genomic_DNA"/>
</dbReference>
<evidence type="ECO:0000256" key="1">
    <source>
        <dbReference type="ARBA" id="ARBA00004651"/>
    </source>
</evidence>
<dbReference type="PANTHER" id="PTHR12677">
    <property type="entry name" value="GOLGI APPARATUS MEMBRANE PROTEIN TVP38-RELATED"/>
    <property type="match status" value="1"/>
</dbReference>